<dbReference type="OrthoDB" id="429813at2759"/>
<dbReference type="SUPFAM" id="SSF51735">
    <property type="entry name" value="NAD(P)-binding Rossmann-fold domains"/>
    <property type="match status" value="1"/>
</dbReference>
<dbReference type="GO" id="GO:0102965">
    <property type="term" value="F:alcohol-forming long-chain fatty acyl-CoA reductase activity"/>
    <property type="evidence" value="ECO:0007669"/>
    <property type="project" value="UniProtKB-EC"/>
</dbReference>
<evidence type="ECO:0000313" key="14">
    <source>
        <dbReference type="Proteomes" id="UP000752696"/>
    </source>
</evidence>
<dbReference type="GO" id="GO:0035336">
    <property type="term" value="P:long-chain fatty-acyl-CoA metabolic process"/>
    <property type="evidence" value="ECO:0007669"/>
    <property type="project" value="TreeGrafter"/>
</dbReference>
<dbReference type="GO" id="GO:0016020">
    <property type="term" value="C:membrane"/>
    <property type="evidence" value="ECO:0007669"/>
    <property type="project" value="UniProtKB-SubCell"/>
</dbReference>
<dbReference type="InterPro" id="IPR033640">
    <property type="entry name" value="FAR_C"/>
</dbReference>
<dbReference type="CDD" id="cd09071">
    <property type="entry name" value="FAR_C"/>
    <property type="match status" value="1"/>
</dbReference>
<keyword evidence="8 10" id="KW-0472">Membrane</keyword>
<keyword evidence="10" id="KW-0560">Oxidoreductase</keyword>
<evidence type="ECO:0000259" key="11">
    <source>
        <dbReference type="Pfam" id="PF03015"/>
    </source>
</evidence>
<feature type="transmembrane region" description="Helical" evidence="10">
    <location>
        <begin position="342"/>
        <end position="364"/>
    </location>
</feature>
<comment type="similarity">
    <text evidence="2 10">Belongs to the fatty acyl-CoA reductase family.</text>
</comment>
<evidence type="ECO:0000256" key="8">
    <source>
        <dbReference type="ARBA" id="ARBA00023136"/>
    </source>
</evidence>
<feature type="transmembrane region" description="Helical" evidence="10">
    <location>
        <begin position="487"/>
        <end position="504"/>
    </location>
</feature>
<dbReference type="EMBL" id="CAJDYZ010003619">
    <property type="protein sequence ID" value="CAD1470270.1"/>
    <property type="molecule type" value="Genomic_DNA"/>
</dbReference>
<evidence type="ECO:0000256" key="2">
    <source>
        <dbReference type="ARBA" id="ARBA00005928"/>
    </source>
</evidence>
<sequence>MASNVIEFYNGKTVFITGGTGFLGVCLIEKLLRSIPDLKTIYLLVRPKKGKKVEERLEDIKKNSVFNRLKEENKTDLFKKLILIAGDVGEENLGLSSADRLTLVEDVQIVFHSAATLDFEVDLKSATNINLLGTRRVVQLCQEIRDFKALVHVSSAYVNSTLNEVEEYVYPAPYDVNELVGLMEKLDLETLKAETPNIIKNHTNAYTFTKHLAEHEIKNGHIPAAIVRPSMITGAWKEPVPGWTVSKNTLQGFLMGAGKGVIRRLPVAKELIYDYIPVDLVVNNLITAAYAVNHDSKKELKVYHCTSSTRNPFKWITIEPQINSYLHKYPLQSAVWYPCLKLLPSIFMFKLSAIFIHLIPGYILDIVTKLAGGRPILVRLHTNVNNSLDRLKTFIFTEWKFHNSRTLELHDSLSEVDKKLFNLDIKPLIWQNYFIDLVQGVRQYLHNESPKSLAKARSKDRILLVAHLSLQAALLGLVWWLIKTVFASSWTAASFVVSVIYLLFSQL</sequence>
<feature type="domain" description="Fatty acyl-CoA reductase C-terminal" evidence="11">
    <location>
        <begin position="357"/>
        <end position="448"/>
    </location>
</feature>
<comment type="catalytic activity">
    <reaction evidence="9 10">
        <text>a long-chain fatty acyl-CoA + 2 NADPH + 2 H(+) = a long-chain primary fatty alcohol + 2 NADP(+) + CoA</text>
        <dbReference type="Rhea" id="RHEA:52716"/>
        <dbReference type="ChEBI" id="CHEBI:15378"/>
        <dbReference type="ChEBI" id="CHEBI:57287"/>
        <dbReference type="ChEBI" id="CHEBI:57783"/>
        <dbReference type="ChEBI" id="CHEBI:58349"/>
        <dbReference type="ChEBI" id="CHEBI:77396"/>
        <dbReference type="ChEBI" id="CHEBI:83139"/>
        <dbReference type="EC" id="1.2.1.84"/>
    </reaction>
</comment>
<evidence type="ECO:0000313" key="13">
    <source>
        <dbReference type="EMBL" id="CAD1470270.1"/>
    </source>
</evidence>
<evidence type="ECO:0000256" key="4">
    <source>
        <dbReference type="ARBA" id="ARBA00022692"/>
    </source>
</evidence>
<gene>
    <name evidence="13" type="ORF">MHI_LOCUS182789</name>
</gene>
<dbReference type="PANTHER" id="PTHR11011:SF45">
    <property type="entry name" value="FATTY ACYL-COA REDUCTASE CG8306-RELATED"/>
    <property type="match status" value="1"/>
</dbReference>
<evidence type="ECO:0000256" key="6">
    <source>
        <dbReference type="ARBA" id="ARBA00022989"/>
    </source>
</evidence>
<keyword evidence="7 10" id="KW-0443">Lipid metabolism</keyword>
<evidence type="ECO:0000256" key="1">
    <source>
        <dbReference type="ARBA" id="ARBA00004141"/>
    </source>
</evidence>
<organism evidence="13 14">
    <name type="scientific">Heterotrigona itama</name>
    <dbReference type="NCBI Taxonomy" id="395501"/>
    <lineage>
        <taxon>Eukaryota</taxon>
        <taxon>Metazoa</taxon>
        <taxon>Ecdysozoa</taxon>
        <taxon>Arthropoda</taxon>
        <taxon>Hexapoda</taxon>
        <taxon>Insecta</taxon>
        <taxon>Pterygota</taxon>
        <taxon>Neoptera</taxon>
        <taxon>Endopterygota</taxon>
        <taxon>Hymenoptera</taxon>
        <taxon>Apocrita</taxon>
        <taxon>Aculeata</taxon>
        <taxon>Apoidea</taxon>
        <taxon>Anthophila</taxon>
        <taxon>Apidae</taxon>
        <taxon>Heterotrigona</taxon>
    </lineage>
</organism>
<accession>A0A6V7H007</accession>
<protein>
    <recommendedName>
        <fullName evidence="10">Fatty acyl-CoA reductase</fullName>
        <ecNumber evidence="10">1.2.1.84</ecNumber>
    </recommendedName>
</protein>
<dbReference type="Gene3D" id="3.40.50.720">
    <property type="entry name" value="NAD(P)-binding Rossmann-like Domain"/>
    <property type="match status" value="1"/>
</dbReference>
<dbReference type="InterPro" id="IPR036291">
    <property type="entry name" value="NAD(P)-bd_dom_sf"/>
</dbReference>
<evidence type="ECO:0000256" key="7">
    <source>
        <dbReference type="ARBA" id="ARBA00023098"/>
    </source>
</evidence>
<keyword evidence="3 10" id="KW-0444">Lipid biosynthesis</keyword>
<evidence type="ECO:0000256" key="3">
    <source>
        <dbReference type="ARBA" id="ARBA00022516"/>
    </source>
</evidence>
<proteinExistence type="inferred from homology"/>
<dbReference type="AlphaFoldDB" id="A0A6V7H007"/>
<evidence type="ECO:0000256" key="5">
    <source>
        <dbReference type="ARBA" id="ARBA00022857"/>
    </source>
</evidence>
<evidence type="ECO:0000259" key="12">
    <source>
        <dbReference type="Pfam" id="PF07993"/>
    </source>
</evidence>
<name>A0A6V7H007_9HYME</name>
<dbReference type="EC" id="1.2.1.84" evidence="10"/>
<keyword evidence="6 10" id="KW-1133">Transmembrane helix</keyword>
<dbReference type="GO" id="GO:0080019">
    <property type="term" value="F:alcohol-forming very long-chain fatty acyl-CoA reductase activity"/>
    <property type="evidence" value="ECO:0007669"/>
    <property type="project" value="InterPro"/>
</dbReference>
<keyword evidence="14" id="KW-1185">Reference proteome</keyword>
<dbReference type="InterPro" id="IPR013120">
    <property type="entry name" value="FAR_NAD-bd"/>
</dbReference>
<reference evidence="13" key="1">
    <citation type="submission" date="2020-07" db="EMBL/GenBank/DDBJ databases">
        <authorList>
            <person name="Nazaruddin N."/>
        </authorList>
    </citation>
    <scope>NUCLEOTIDE SEQUENCE</scope>
</reference>
<evidence type="ECO:0000256" key="9">
    <source>
        <dbReference type="ARBA" id="ARBA00052530"/>
    </source>
</evidence>
<feature type="domain" description="Thioester reductase (TE)" evidence="12">
    <location>
        <begin position="16"/>
        <end position="284"/>
    </location>
</feature>
<dbReference type="InterPro" id="IPR026055">
    <property type="entry name" value="FAR"/>
</dbReference>
<dbReference type="CDD" id="cd05236">
    <property type="entry name" value="FAR-N_SDR_e"/>
    <property type="match status" value="1"/>
</dbReference>
<feature type="transmembrane region" description="Helical" evidence="10">
    <location>
        <begin position="462"/>
        <end position="481"/>
    </location>
</feature>
<comment type="caution">
    <text evidence="13">The sequence shown here is derived from an EMBL/GenBank/DDBJ whole genome shotgun (WGS) entry which is preliminary data.</text>
</comment>
<keyword evidence="5 10" id="KW-0521">NADP</keyword>
<dbReference type="GO" id="GO:0005777">
    <property type="term" value="C:peroxisome"/>
    <property type="evidence" value="ECO:0007669"/>
    <property type="project" value="TreeGrafter"/>
</dbReference>
<dbReference type="PANTHER" id="PTHR11011">
    <property type="entry name" value="MALE STERILITY PROTEIN 2-RELATED"/>
    <property type="match status" value="1"/>
</dbReference>
<dbReference type="Pfam" id="PF03015">
    <property type="entry name" value="Sterile"/>
    <property type="match status" value="1"/>
</dbReference>
<evidence type="ECO:0000256" key="10">
    <source>
        <dbReference type="RuleBase" id="RU363097"/>
    </source>
</evidence>
<dbReference type="Pfam" id="PF07993">
    <property type="entry name" value="NAD_binding_4"/>
    <property type="match status" value="1"/>
</dbReference>
<dbReference type="FunFam" id="3.40.50.720:FF:000143">
    <property type="entry name" value="Fatty acyl-CoA reductase"/>
    <property type="match status" value="1"/>
</dbReference>
<comment type="function">
    <text evidence="10">Catalyzes the reduction of fatty acyl-CoA to fatty alcohols.</text>
</comment>
<dbReference type="Proteomes" id="UP000752696">
    <property type="component" value="Unassembled WGS sequence"/>
</dbReference>
<comment type="subcellular location">
    <subcellularLocation>
        <location evidence="1">Membrane</location>
        <topology evidence="1">Multi-pass membrane protein</topology>
    </subcellularLocation>
</comment>
<keyword evidence="4 10" id="KW-0812">Transmembrane</keyword>